<comment type="caution">
    <text evidence="2">The sequence shown here is derived from an EMBL/GenBank/DDBJ whole genome shotgun (WGS) entry which is preliminary data.</text>
</comment>
<reference evidence="2 3" key="1">
    <citation type="submission" date="2019-05" db="EMBL/GenBank/DDBJ databases">
        <title>Mikania micrantha, genome provides insights into the molecular mechanism of rapid growth.</title>
        <authorList>
            <person name="Liu B."/>
        </authorList>
    </citation>
    <scope>NUCLEOTIDE SEQUENCE [LARGE SCALE GENOMIC DNA]</scope>
    <source>
        <strain evidence="2">NLD-2019</strain>
        <tissue evidence="2">Leaf</tissue>
    </source>
</reference>
<dbReference type="AlphaFoldDB" id="A0A5N6LKS4"/>
<keyword evidence="3" id="KW-1185">Reference proteome</keyword>
<dbReference type="OrthoDB" id="62853at2759"/>
<feature type="region of interest" description="Disordered" evidence="1">
    <location>
        <begin position="655"/>
        <end position="683"/>
    </location>
</feature>
<feature type="compositionally biased region" description="Basic and acidic residues" evidence="1">
    <location>
        <begin position="655"/>
        <end position="664"/>
    </location>
</feature>
<evidence type="ECO:0000256" key="1">
    <source>
        <dbReference type="SAM" id="MobiDB-lite"/>
    </source>
</evidence>
<dbReference type="Proteomes" id="UP000326396">
    <property type="component" value="Linkage Group LG9"/>
</dbReference>
<organism evidence="2 3">
    <name type="scientific">Mikania micrantha</name>
    <name type="common">bitter vine</name>
    <dbReference type="NCBI Taxonomy" id="192012"/>
    <lineage>
        <taxon>Eukaryota</taxon>
        <taxon>Viridiplantae</taxon>
        <taxon>Streptophyta</taxon>
        <taxon>Embryophyta</taxon>
        <taxon>Tracheophyta</taxon>
        <taxon>Spermatophyta</taxon>
        <taxon>Magnoliopsida</taxon>
        <taxon>eudicotyledons</taxon>
        <taxon>Gunneridae</taxon>
        <taxon>Pentapetalae</taxon>
        <taxon>asterids</taxon>
        <taxon>campanulids</taxon>
        <taxon>Asterales</taxon>
        <taxon>Asteraceae</taxon>
        <taxon>Asteroideae</taxon>
        <taxon>Heliantheae alliance</taxon>
        <taxon>Eupatorieae</taxon>
        <taxon>Mikania</taxon>
    </lineage>
</organism>
<gene>
    <name evidence="2" type="ORF">E3N88_39753</name>
</gene>
<accession>A0A5N6LKS4</accession>
<proteinExistence type="predicted"/>
<evidence type="ECO:0000313" key="2">
    <source>
        <dbReference type="EMBL" id="KAD2392776.1"/>
    </source>
</evidence>
<name>A0A5N6LKS4_9ASTR</name>
<dbReference type="PANTHER" id="PTHR42851">
    <property type="entry name" value="ALDOLASE-RELATED"/>
    <property type="match status" value="1"/>
</dbReference>
<protein>
    <submittedName>
        <fullName evidence="2">Uncharacterized protein</fullName>
    </submittedName>
</protein>
<evidence type="ECO:0000313" key="3">
    <source>
        <dbReference type="Proteomes" id="UP000326396"/>
    </source>
</evidence>
<dbReference type="EMBL" id="SZYD01000019">
    <property type="protein sequence ID" value="KAD2392776.1"/>
    <property type="molecule type" value="Genomic_DNA"/>
</dbReference>
<feature type="compositionally biased region" description="Basic and acidic residues" evidence="1">
    <location>
        <begin position="348"/>
        <end position="378"/>
    </location>
</feature>
<sequence length="968" mass="105721">MKEHTDDVLLSVKESTPTVDSTSIDEIVTRRGKIEGIFGERDEKDDMMDDVVSADAGVDNHGVTNIDLAERVTREQVIEDVSVAKKVSDDLVESRVVSLEKVELVKELIQENVVTTVGSGSDCDDQKSGNGSVEKDSTMAEPSKPSNKEPEAGGEETEVSESVRIVADGDHAVEEETHEKTDVLSSSKIQKSIAGCVVEVEEGLFSQDKAEDVANNQSSLTEVVDGGTGEDNAYVSAENTENQAGVDQTNIEIQLTNEAKTNDVKKSGIGESNMIVESMNAEPQISMKDVCVMNEKTVEDEALDSTKISESLTIVNEVVDHENAENLNQKDGVDQTSEEESSQSTIEVRTDDASKSEDSKMDDEPHIIKGELAVKHENEDLERGLTKEMEEQPTGSVQEATEEDHVMNEKTVEDDVLNSSKISQSLTMASLGLEDVDVVVVDESLEGKNEAQDGVSVELSLVCPDNQSLSTEIDLKTEVDQEVGVDLTCKDGNLHATTVAHKEPDSDVQVLTDGGVLVENQSIKDNDVTNSSKPDVVAYTEPESFNDKMIPGVANEAVETNIGVQTSKVEPATIGCNSSKFQDNQGLIVSPNKGNEITSSHITVPDSAAGVPTGEPQTYGEHGVIPANSEFSYEEAHMDRAEDAGMDIDEVLGWKDETHSEDGSKKRKALDSVSDDLEKQPTLQTEALEAKPSFKVGAVIQKLASQPTGPQLKGEPADHVAKNPASVQSLGPNQMGNQAGMLSELHLAAQDPMKGYSFMNTIIPFFKSHRAAVLSKSRKRKTSNENEPDEFEFDDVNDSYWTDRIIQNQPEEQVLQGNPTGGGEHQIVAYEQEKPPVKPARRSNKKRFFSSNHEIEANEQSEIIVRRQQNLATEVLMKFAGGIYFPSEIHLNKMFRRFGPLMESETEVDRQSGRARVVFKKCSDAEVAHNSAGKFNIFGSISVNYELNYTPLISYKPLPLPVSQDPTW</sequence>
<dbReference type="InterPro" id="IPR053063">
    <property type="entry name" value="PWWP_domain_containing_PDP"/>
</dbReference>
<dbReference type="PANTHER" id="PTHR42851:SF4">
    <property type="entry name" value="PWWP DOMAIN-CONTAINING PROTEIN"/>
    <property type="match status" value="1"/>
</dbReference>
<feature type="region of interest" description="Disordered" evidence="1">
    <location>
        <begin position="320"/>
        <end position="378"/>
    </location>
</feature>
<feature type="region of interest" description="Disordered" evidence="1">
    <location>
        <begin position="117"/>
        <end position="163"/>
    </location>
</feature>